<organism evidence="1 2">
    <name type="scientific">Musa troglodytarum</name>
    <name type="common">fe'i banana</name>
    <dbReference type="NCBI Taxonomy" id="320322"/>
    <lineage>
        <taxon>Eukaryota</taxon>
        <taxon>Viridiplantae</taxon>
        <taxon>Streptophyta</taxon>
        <taxon>Embryophyta</taxon>
        <taxon>Tracheophyta</taxon>
        <taxon>Spermatophyta</taxon>
        <taxon>Magnoliopsida</taxon>
        <taxon>Liliopsida</taxon>
        <taxon>Zingiberales</taxon>
        <taxon>Musaceae</taxon>
        <taxon>Musa</taxon>
    </lineage>
</organism>
<proteinExistence type="predicted"/>
<gene>
    <name evidence="1" type="ORF">MUK42_13769</name>
</gene>
<accession>A0A9E7K233</accession>
<sequence>MLTPRTYAAEPPSAGVEVLGAGPAVVALLGLGDGGDDEDVDGAGAPVGVDDGEGVATGGDVAGVAAGGVAGGEVAGGGVATGGGVAGGGVATGGGEEAGGGDDAVGGVAVVDGGVAVGEEAGDWAMQVARRAREMTRTRAGPWDAIARLPSLSLPLCVC</sequence>
<dbReference type="EMBL" id="CP097507">
    <property type="protein sequence ID" value="URE01729.1"/>
    <property type="molecule type" value="Genomic_DNA"/>
</dbReference>
<evidence type="ECO:0000313" key="2">
    <source>
        <dbReference type="Proteomes" id="UP001055439"/>
    </source>
</evidence>
<name>A0A9E7K233_9LILI</name>
<evidence type="ECO:0000313" key="1">
    <source>
        <dbReference type="EMBL" id="URE01729.1"/>
    </source>
</evidence>
<reference evidence="1" key="1">
    <citation type="submission" date="2022-05" db="EMBL/GenBank/DDBJ databases">
        <title>The Musa troglodytarum L. genome provides insights into the mechanism of non-climacteric behaviour and enrichment of carotenoids.</title>
        <authorList>
            <person name="Wang J."/>
        </authorList>
    </citation>
    <scope>NUCLEOTIDE SEQUENCE</scope>
    <source>
        <tissue evidence="1">Leaf</tissue>
    </source>
</reference>
<dbReference type="AlphaFoldDB" id="A0A9E7K233"/>
<keyword evidence="2" id="KW-1185">Reference proteome</keyword>
<protein>
    <submittedName>
        <fullName evidence="1">Uncharacterized protein</fullName>
    </submittedName>
</protein>
<dbReference type="Proteomes" id="UP001055439">
    <property type="component" value="Chromosome 5"/>
</dbReference>